<feature type="transmembrane region" description="Helical" evidence="9">
    <location>
        <begin position="384"/>
        <end position="405"/>
    </location>
</feature>
<dbReference type="PROSITE" id="PS51257">
    <property type="entry name" value="PROKAR_LIPOPROTEIN"/>
    <property type="match status" value="1"/>
</dbReference>
<feature type="chain" id="PRO_5031591098" description="Transmembrane 9 superfamily member" evidence="9">
    <location>
        <begin position="21"/>
        <end position="653"/>
    </location>
</feature>
<dbReference type="Pfam" id="PF02990">
    <property type="entry name" value="EMP70"/>
    <property type="match status" value="1"/>
</dbReference>
<comment type="subcellular location">
    <subcellularLocation>
        <location evidence="2">Golgi apparatus</location>
    </subcellularLocation>
    <subcellularLocation>
        <location evidence="1">Membrane</location>
        <topology evidence="1">Multi-pass membrane protein</topology>
    </subcellularLocation>
</comment>
<feature type="transmembrane region" description="Helical" evidence="9">
    <location>
        <begin position="286"/>
        <end position="311"/>
    </location>
</feature>
<protein>
    <recommendedName>
        <fullName evidence="9">Transmembrane 9 superfamily member</fullName>
    </recommendedName>
</protein>
<sequence length="653" mass="73121">MAMLKTLVLQAALLAACASAWYLPGTGPKDYHDGDNVEVQVNVLTSVTTHLPFDYYSLPFCYPTKKFRGEPENLGEILMGDRIKPSPYEHVNVGEPVDCLVPCGARSLDAAAKKKLTERIKDDYHVNLLLDNLPLAIVNEETGMYSVGVPLGTVENGVAYLYNHLHLTIKYYQLTPDEVRKTLEARRRKLGNKAPPKPTIDLDDDDLPTIIRIIAFVAKPYSVKHDADAPAKTCSHGNFSLQSLPPQKASDDHVVWSYGVSWEETNEAWTTRWDVYLNVQDHEIHWFNIVNSVLIVLILTAIVAFIFLRILRRDINKYNRLDIDPEDLQDETGWKLIHKEVFRAPSHRWLLAAFAGTGAQLYGMALVVIIFACLGFLAPANRGSLFTAMLIFFVFLGMYAGYTSARLLKLWGATSWMYIFATGTVVPGVGFGVLVLANLALWAKGSSAAAPVITIITVAALWLCVSLPLVFVGANVGFKRDTIKVPVTVANIPRHIPALPWHMNPWFTIGISGILPFGAVFIEVFFILTAVWLNRYYYVFGFLLLVFVILTITCAEVTIVATYFALCAEDYQWWWRAFLTSGSCGGYLFLYSVYFFFSSSLRMKGFVPVLLYFSYMGLLSFVFFVMTGTIGFMATFAFVRSMYGSAKLHDEVS</sequence>
<dbReference type="PANTHER" id="PTHR10766:SF55">
    <property type="entry name" value="TRANSMEMBRANE 9 SUPERFAMILY MEMBER 4"/>
    <property type="match status" value="1"/>
</dbReference>
<evidence type="ECO:0000313" key="10">
    <source>
        <dbReference type="EMBL" id="CAD9104388.1"/>
    </source>
</evidence>
<gene>
    <name evidence="10" type="ORF">NDES1114_LOCUS8961</name>
</gene>
<evidence type="ECO:0000256" key="2">
    <source>
        <dbReference type="ARBA" id="ARBA00004555"/>
    </source>
</evidence>
<keyword evidence="5 9" id="KW-0732">Signal</keyword>
<dbReference type="GO" id="GO:0072657">
    <property type="term" value="P:protein localization to membrane"/>
    <property type="evidence" value="ECO:0007669"/>
    <property type="project" value="TreeGrafter"/>
</dbReference>
<evidence type="ECO:0000256" key="1">
    <source>
        <dbReference type="ARBA" id="ARBA00004141"/>
    </source>
</evidence>
<accession>A0A7S1LHJ7</accession>
<dbReference type="GO" id="GO:0016020">
    <property type="term" value="C:membrane"/>
    <property type="evidence" value="ECO:0007669"/>
    <property type="project" value="UniProtKB-SubCell"/>
</dbReference>
<evidence type="ECO:0000256" key="8">
    <source>
        <dbReference type="ARBA" id="ARBA00023136"/>
    </source>
</evidence>
<comment type="similarity">
    <text evidence="3 9">Belongs to the nonaspanin (TM9SF) (TC 9.A.2) family.</text>
</comment>
<feature type="transmembrane region" description="Helical" evidence="9">
    <location>
        <begin position="539"/>
        <end position="566"/>
    </location>
</feature>
<name>A0A7S1LHJ7_NEODS</name>
<evidence type="ECO:0000256" key="5">
    <source>
        <dbReference type="ARBA" id="ARBA00022729"/>
    </source>
</evidence>
<dbReference type="InterPro" id="IPR004240">
    <property type="entry name" value="EMP70"/>
</dbReference>
<evidence type="ECO:0000256" key="4">
    <source>
        <dbReference type="ARBA" id="ARBA00022692"/>
    </source>
</evidence>
<evidence type="ECO:0000256" key="6">
    <source>
        <dbReference type="ARBA" id="ARBA00022989"/>
    </source>
</evidence>
<feature type="transmembrane region" description="Helical" evidence="9">
    <location>
        <begin position="417"/>
        <end position="442"/>
    </location>
</feature>
<dbReference type="AlphaFoldDB" id="A0A7S1LHJ7"/>
<evidence type="ECO:0000256" key="9">
    <source>
        <dbReference type="RuleBase" id="RU363079"/>
    </source>
</evidence>
<feature type="transmembrane region" description="Helical" evidence="9">
    <location>
        <begin position="448"/>
        <end position="474"/>
    </location>
</feature>
<organism evidence="10">
    <name type="scientific">Neobodo designis</name>
    <name type="common">Flagellated protozoan</name>
    <name type="synonym">Bodo designis</name>
    <dbReference type="NCBI Taxonomy" id="312471"/>
    <lineage>
        <taxon>Eukaryota</taxon>
        <taxon>Discoba</taxon>
        <taxon>Euglenozoa</taxon>
        <taxon>Kinetoplastea</taxon>
        <taxon>Metakinetoplastina</taxon>
        <taxon>Neobodonida</taxon>
        <taxon>Neobodo</taxon>
    </lineage>
</organism>
<proteinExistence type="inferred from homology"/>
<dbReference type="EMBL" id="HBGF01013633">
    <property type="protein sequence ID" value="CAD9104388.1"/>
    <property type="molecule type" value="Transcribed_RNA"/>
</dbReference>
<feature type="transmembrane region" description="Helical" evidence="9">
    <location>
        <begin position="349"/>
        <end position="378"/>
    </location>
</feature>
<keyword evidence="7" id="KW-0333">Golgi apparatus</keyword>
<feature type="transmembrane region" description="Helical" evidence="9">
    <location>
        <begin position="609"/>
        <end position="639"/>
    </location>
</feature>
<reference evidence="10" key="1">
    <citation type="submission" date="2021-01" db="EMBL/GenBank/DDBJ databases">
        <authorList>
            <person name="Corre E."/>
            <person name="Pelletier E."/>
            <person name="Niang G."/>
            <person name="Scheremetjew M."/>
            <person name="Finn R."/>
            <person name="Kale V."/>
            <person name="Holt S."/>
            <person name="Cochrane G."/>
            <person name="Meng A."/>
            <person name="Brown T."/>
            <person name="Cohen L."/>
        </authorList>
    </citation>
    <scope>NUCLEOTIDE SEQUENCE</scope>
    <source>
        <strain evidence="10">CCAP 1951/1</strain>
    </source>
</reference>
<dbReference type="GO" id="GO:0005794">
    <property type="term" value="C:Golgi apparatus"/>
    <property type="evidence" value="ECO:0007669"/>
    <property type="project" value="UniProtKB-SubCell"/>
</dbReference>
<evidence type="ECO:0000256" key="7">
    <source>
        <dbReference type="ARBA" id="ARBA00023034"/>
    </source>
</evidence>
<dbReference type="PANTHER" id="PTHR10766">
    <property type="entry name" value="TRANSMEMBRANE 9 SUPERFAMILY PROTEIN"/>
    <property type="match status" value="1"/>
</dbReference>
<feature type="transmembrane region" description="Helical" evidence="9">
    <location>
        <begin position="573"/>
        <end position="597"/>
    </location>
</feature>
<keyword evidence="8 9" id="KW-0472">Membrane</keyword>
<feature type="signal peptide" evidence="9">
    <location>
        <begin position="1"/>
        <end position="20"/>
    </location>
</feature>
<keyword evidence="4 9" id="KW-0812">Transmembrane</keyword>
<keyword evidence="6 9" id="KW-1133">Transmembrane helix</keyword>
<feature type="transmembrane region" description="Helical" evidence="9">
    <location>
        <begin position="506"/>
        <end position="533"/>
    </location>
</feature>
<evidence type="ECO:0000256" key="3">
    <source>
        <dbReference type="ARBA" id="ARBA00005227"/>
    </source>
</evidence>